<keyword evidence="7" id="KW-0560">Oxidoreductase</keyword>
<dbReference type="EC" id="1.6.2.4" evidence="8"/>
<evidence type="ECO:0000256" key="7">
    <source>
        <dbReference type="ARBA" id="ARBA00023002"/>
    </source>
</evidence>
<dbReference type="GO" id="GO:0010181">
    <property type="term" value="F:FMN binding"/>
    <property type="evidence" value="ECO:0007669"/>
    <property type="project" value="InterPro"/>
</dbReference>
<dbReference type="InterPro" id="IPR017938">
    <property type="entry name" value="Riboflavin_synthase-like_b-brl"/>
</dbReference>
<dbReference type="GO" id="GO:0003958">
    <property type="term" value="F:NADPH-hemoprotein reductase activity"/>
    <property type="evidence" value="ECO:0007669"/>
    <property type="project" value="UniProtKB-EC"/>
</dbReference>
<dbReference type="Gene3D" id="3.40.50.360">
    <property type="match status" value="1"/>
</dbReference>
<dbReference type="Pfam" id="PF00667">
    <property type="entry name" value="FAD_binding_1"/>
    <property type="match status" value="1"/>
</dbReference>
<dbReference type="InterPro" id="IPR039261">
    <property type="entry name" value="FNR_nucleotide-bd"/>
</dbReference>
<dbReference type="PANTHER" id="PTHR19384:SF17">
    <property type="entry name" value="NADPH--CYTOCHROME P450 REDUCTASE"/>
    <property type="match status" value="1"/>
</dbReference>
<name>A0A2T9Y4F9_9FUNG</name>
<keyword evidence="5" id="KW-0274">FAD</keyword>
<dbReference type="PANTHER" id="PTHR19384">
    <property type="entry name" value="NITRIC OXIDE SYNTHASE-RELATED"/>
    <property type="match status" value="1"/>
</dbReference>
<feature type="domain" description="FAD-binding FR-type" evidence="12">
    <location>
        <begin position="399"/>
        <end position="689"/>
    </location>
</feature>
<dbReference type="GO" id="GO:0050660">
    <property type="term" value="F:flavin adenine dinucleotide binding"/>
    <property type="evidence" value="ECO:0007669"/>
    <property type="project" value="TreeGrafter"/>
</dbReference>
<dbReference type="InterPro" id="IPR001433">
    <property type="entry name" value="OxRdtase_FAD/NAD-bd"/>
</dbReference>
<dbReference type="EMBL" id="MBFS01003708">
    <property type="protein sequence ID" value="PVU85224.1"/>
    <property type="molecule type" value="Genomic_DNA"/>
</dbReference>
<dbReference type="InterPro" id="IPR023173">
    <property type="entry name" value="NADPH_Cyt_P450_Rdtase_alpha"/>
</dbReference>
<comment type="cofactor">
    <cofactor evidence="2">
        <name>FAD</name>
        <dbReference type="ChEBI" id="CHEBI:57692"/>
    </cofactor>
</comment>
<dbReference type="EMBL" id="MBFS01003343">
    <property type="protein sequence ID" value="PVU87208.1"/>
    <property type="molecule type" value="Genomic_DNA"/>
</dbReference>
<dbReference type="PRINTS" id="PR00369">
    <property type="entry name" value="FLAVODOXIN"/>
</dbReference>
<evidence type="ECO:0000256" key="9">
    <source>
        <dbReference type="SAM" id="MobiDB-lite"/>
    </source>
</evidence>
<organism evidence="14 15">
    <name type="scientific">Smittium megazygosporum</name>
    <dbReference type="NCBI Taxonomy" id="133381"/>
    <lineage>
        <taxon>Eukaryota</taxon>
        <taxon>Fungi</taxon>
        <taxon>Fungi incertae sedis</taxon>
        <taxon>Zoopagomycota</taxon>
        <taxon>Kickxellomycotina</taxon>
        <taxon>Harpellomycetes</taxon>
        <taxon>Harpellales</taxon>
        <taxon>Legeriomycetaceae</taxon>
        <taxon>Smittium</taxon>
    </lineage>
</organism>
<evidence type="ECO:0000313" key="13">
    <source>
        <dbReference type="EMBL" id="PVU85224.1"/>
    </source>
</evidence>
<dbReference type="Pfam" id="PF00258">
    <property type="entry name" value="Flavodoxin_1"/>
    <property type="match status" value="1"/>
</dbReference>
<evidence type="ECO:0000256" key="3">
    <source>
        <dbReference type="ARBA" id="ARBA00022630"/>
    </source>
</evidence>
<feature type="domain" description="Flavodoxin-like" evidence="11">
    <location>
        <begin position="172"/>
        <end position="348"/>
    </location>
</feature>
<dbReference type="InterPro" id="IPR008254">
    <property type="entry name" value="Flavodoxin/NO_synth"/>
</dbReference>
<dbReference type="SUPFAM" id="SSF52218">
    <property type="entry name" value="Flavoproteins"/>
    <property type="match status" value="1"/>
</dbReference>
<keyword evidence="6" id="KW-0521">NADP</keyword>
<accession>A0A2T9Y4F9</accession>
<proteinExistence type="predicted"/>
<dbReference type="SUPFAM" id="SSF63380">
    <property type="entry name" value="Riboflavin synthase domain-like"/>
    <property type="match status" value="1"/>
</dbReference>
<evidence type="ECO:0000256" key="5">
    <source>
        <dbReference type="ARBA" id="ARBA00022827"/>
    </source>
</evidence>
<feature type="region of interest" description="Disordered" evidence="9">
    <location>
        <begin position="1"/>
        <end position="20"/>
    </location>
</feature>
<dbReference type="InterPro" id="IPR001709">
    <property type="entry name" value="Flavoprot_Pyr_Nucl_cyt_Rdtase"/>
</dbReference>
<gene>
    <name evidence="14" type="ORF">BB560_006538</name>
    <name evidence="13" type="ORF">BB560_007116</name>
</gene>
<dbReference type="Gene3D" id="1.20.990.10">
    <property type="entry name" value="NADPH-cytochrome p450 Reductase, Chain A, domain 3"/>
    <property type="match status" value="1"/>
</dbReference>
<dbReference type="Gene3D" id="2.40.30.10">
    <property type="entry name" value="Translation factors"/>
    <property type="match status" value="2"/>
</dbReference>
<dbReference type="Proteomes" id="UP000245609">
    <property type="component" value="Unassembled WGS sequence"/>
</dbReference>
<dbReference type="InterPro" id="IPR003097">
    <property type="entry name" value="CysJ-like_FAD-binding"/>
</dbReference>
<protein>
    <recommendedName>
        <fullName evidence="8">NADPH--hemoprotein reductase</fullName>
        <ecNumber evidence="8">1.6.2.4</ecNumber>
    </recommendedName>
</protein>
<evidence type="ECO:0000256" key="4">
    <source>
        <dbReference type="ARBA" id="ARBA00022643"/>
    </source>
</evidence>
<evidence type="ECO:0000259" key="11">
    <source>
        <dbReference type="PROSITE" id="PS50902"/>
    </source>
</evidence>
<dbReference type="GO" id="GO:0005829">
    <property type="term" value="C:cytosol"/>
    <property type="evidence" value="ECO:0007669"/>
    <property type="project" value="TreeGrafter"/>
</dbReference>
<dbReference type="Pfam" id="PF00175">
    <property type="entry name" value="NAD_binding_1"/>
    <property type="match status" value="1"/>
</dbReference>
<evidence type="ECO:0000256" key="1">
    <source>
        <dbReference type="ARBA" id="ARBA00001917"/>
    </source>
</evidence>
<sequence>MSNLSSLESTSQNSFPEEPQFRFGSFEPVYKSADSETHLSKNGNSSQKTILSAIFGLVVVILSFIYWFLTSLFEILFRSKAKPFSKSKSSSKLSRAKMSSSLKMEKIDLIVIASIVIGATTFLFRKFLFVNPKLRVNSIPKINADVSQAAKKSVSNEQRDIAKQMKLKNANIVLFYGSQTGTAEDYAKRLARELQQEYNARTLIIDPEKADIETLSKIHPKHVAIFVLAATGEGEPTDNLAPWYDSLIGSDDLFITDFSDLEPPSFHEPVDDSDFPPDFFFDEMNPLSNLTFTTFGLGNSTYEHFNSPAKQVTRRLKSLGARFIGTLGLGDDDIDIDDDFEKWKSASIPSVIDHIKSTIDATDSTSNMYEPGLIIKELDRDSVSDKLIGCVRPSVDDKQDDVQFKVDVKHPWYSLPTHSKLLTAEDCERRIIHLELDLEDGRVAYQTGDHVGVYPTNYESQVRLLLNLLKLDEAQPISLEPNPNSLEYSPFPQSVSTYGAVLRHYLDITTPIPKDSIKHILLPLAKSEPARNFLQKLIDDKEFYNEEVSSCVLSPGELIQRIQNTEKLESVPSDLQFSIPFSILTDLLPRLAARFYSISSSSTESSTKVSITAVVLRYEVADGITRYGIATNYIDCIHNALAGPESEKLESHTFTSNNLTYNLKNTKKHHSSNQLAVPIYIRKSNFHLPSSPLVPVVMVGPGTGIAPFRGFVRERAHLAKNNTQVGPTVLFFGNRNKDKDFLYKDELLDLFETLGAGNENSKLFTAFSRDQPKKVYVQHKMLENSGFIWDLLYNKKGHFYICGDGKQMSKDVVAALKEIAMKEGKMDDLEATEWLSNLKNSTRYAEDVWY</sequence>
<dbReference type="FunFam" id="3.40.50.80:FF:000001">
    <property type="entry name" value="NADPH--cytochrome P450 reductase 1"/>
    <property type="match status" value="1"/>
</dbReference>
<keyword evidence="15" id="KW-1185">Reference proteome</keyword>
<keyword evidence="10" id="KW-0472">Membrane</keyword>
<keyword evidence="4" id="KW-0288">FMN</keyword>
<dbReference type="OrthoDB" id="1856718at2759"/>
<dbReference type="PROSITE" id="PS50902">
    <property type="entry name" value="FLAVODOXIN_LIKE"/>
    <property type="match status" value="1"/>
</dbReference>
<comment type="cofactor">
    <cofactor evidence="1">
        <name>FMN</name>
        <dbReference type="ChEBI" id="CHEBI:58210"/>
    </cofactor>
</comment>
<evidence type="ECO:0000259" key="12">
    <source>
        <dbReference type="PROSITE" id="PS51384"/>
    </source>
</evidence>
<keyword evidence="10" id="KW-1133">Transmembrane helix</keyword>
<feature type="transmembrane region" description="Helical" evidence="10">
    <location>
        <begin position="107"/>
        <end position="128"/>
    </location>
</feature>
<evidence type="ECO:0000256" key="10">
    <source>
        <dbReference type="SAM" id="Phobius"/>
    </source>
</evidence>
<feature type="compositionally biased region" description="Polar residues" evidence="9">
    <location>
        <begin position="1"/>
        <end position="15"/>
    </location>
</feature>
<reference evidence="14 15" key="1">
    <citation type="journal article" date="2018" name="MBio">
        <title>Comparative Genomics Reveals the Core Gene Toolbox for the Fungus-Insect Symbiosis.</title>
        <authorList>
            <person name="Wang Y."/>
            <person name="Stata M."/>
            <person name="Wang W."/>
            <person name="Stajich J.E."/>
            <person name="White M.M."/>
            <person name="Moncalvo J.M."/>
        </authorList>
    </citation>
    <scope>NUCLEOTIDE SEQUENCE [LARGE SCALE GENOMIC DNA]</scope>
    <source>
        <strain evidence="14 15">SC-DP-2</strain>
    </source>
</reference>
<dbReference type="InterPro" id="IPR001094">
    <property type="entry name" value="Flavdoxin-like"/>
</dbReference>
<dbReference type="PRINTS" id="PR00371">
    <property type="entry name" value="FPNCR"/>
</dbReference>
<evidence type="ECO:0000313" key="15">
    <source>
        <dbReference type="Proteomes" id="UP000245609"/>
    </source>
</evidence>
<evidence type="ECO:0000256" key="8">
    <source>
        <dbReference type="ARBA" id="ARBA00023797"/>
    </source>
</evidence>
<keyword evidence="3" id="KW-0285">Flavoprotein</keyword>
<dbReference type="PROSITE" id="PS51384">
    <property type="entry name" value="FAD_FR"/>
    <property type="match status" value="1"/>
</dbReference>
<evidence type="ECO:0000313" key="14">
    <source>
        <dbReference type="EMBL" id="PVU87208.1"/>
    </source>
</evidence>
<keyword evidence="10" id="KW-0812">Transmembrane</keyword>
<evidence type="ECO:0000256" key="2">
    <source>
        <dbReference type="ARBA" id="ARBA00001974"/>
    </source>
</evidence>
<dbReference type="InterPro" id="IPR029039">
    <property type="entry name" value="Flavoprotein-like_sf"/>
</dbReference>
<comment type="caution">
    <text evidence="14">The sequence shown here is derived from an EMBL/GenBank/DDBJ whole genome shotgun (WGS) entry which is preliminary data.</text>
</comment>
<dbReference type="STRING" id="133381.A0A2T9Y4F9"/>
<feature type="transmembrane region" description="Helical" evidence="10">
    <location>
        <begin position="50"/>
        <end position="77"/>
    </location>
</feature>
<dbReference type="SUPFAM" id="SSF52343">
    <property type="entry name" value="Ferredoxin reductase-like, C-terminal NADP-linked domain"/>
    <property type="match status" value="1"/>
</dbReference>
<dbReference type="Gene3D" id="3.40.50.80">
    <property type="entry name" value="Nucleotide-binding domain of ferredoxin-NADP reductase (FNR) module"/>
    <property type="match status" value="1"/>
</dbReference>
<evidence type="ECO:0000256" key="6">
    <source>
        <dbReference type="ARBA" id="ARBA00022857"/>
    </source>
</evidence>
<dbReference type="AlphaFoldDB" id="A0A2T9Y4F9"/>
<dbReference type="InterPro" id="IPR017927">
    <property type="entry name" value="FAD-bd_FR_type"/>
</dbReference>